<accession>J9FW76</accession>
<evidence type="ECO:0000313" key="1">
    <source>
        <dbReference type="EMBL" id="EJW98778.1"/>
    </source>
</evidence>
<proteinExistence type="predicted"/>
<gene>
    <name evidence="1" type="ORF">EVA_13117</name>
</gene>
<organism evidence="1">
    <name type="scientific">gut metagenome</name>
    <dbReference type="NCBI Taxonomy" id="749906"/>
    <lineage>
        <taxon>unclassified sequences</taxon>
        <taxon>metagenomes</taxon>
        <taxon>organismal metagenomes</taxon>
    </lineage>
</organism>
<reference evidence="1" key="1">
    <citation type="journal article" date="2012" name="PLoS ONE">
        <title>Gene sets for utilization of primary and secondary nutrition supplies in the distal gut of endangered iberian lynx.</title>
        <authorList>
            <person name="Alcaide M."/>
            <person name="Messina E."/>
            <person name="Richter M."/>
            <person name="Bargiela R."/>
            <person name="Peplies J."/>
            <person name="Huws S.A."/>
            <person name="Newbold C.J."/>
            <person name="Golyshin P.N."/>
            <person name="Simon M.A."/>
            <person name="Lopez G."/>
            <person name="Yakimov M.M."/>
            <person name="Ferrer M."/>
        </authorList>
    </citation>
    <scope>NUCLEOTIDE SEQUENCE</scope>
</reference>
<comment type="caution">
    <text evidence="1">The sequence shown here is derived from an EMBL/GenBank/DDBJ whole genome shotgun (WGS) entry which is preliminary data.</text>
</comment>
<dbReference type="EMBL" id="AMCI01004105">
    <property type="protein sequence ID" value="EJW98778.1"/>
    <property type="molecule type" value="Genomic_DNA"/>
</dbReference>
<dbReference type="AlphaFoldDB" id="J9FW76"/>
<protein>
    <submittedName>
        <fullName evidence="1">Uncharacterized protein</fullName>
    </submittedName>
</protein>
<name>J9FW76_9ZZZZ</name>
<sequence length="53" mass="6615">MKPYERKIIKNLSVYVKRVLKPTLIDWNSISIWPLVIIRRRERMMHWLSHKKL</sequence>